<evidence type="ECO:0008006" key="8">
    <source>
        <dbReference type="Google" id="ProtNLM"/>
    </source>
</evidence>
<dbReference type="Pfam" id="PF21046">
    <property type="entry name" value="Rad26-like_C"/>
    <property type="match status" value="1"/>
</dbReference>
<dbReference type="InterPro" id="IPR048379">
    <property type="entry name" value="Rad26-like_C"/>
</dbReference>
<name>A0A8H6G309_9LECA</name>
<accession>A0A8H6G309</accession>
<gene>
    <name evidence="6" type="ORF">HO173_002690</name>
</gene>
<dbReference type="OrthoDB" id="5245063at2759"/>
<feature type="domain" description="Rad26-like helical repeats" evidence="3">
    <location>
        <begin position="643"/>
        <end position="844"/>
    </location>
</feature>
<feature type="domain" description="Rad26-like N-terminal" evidence="5">
    <location>
        <begin position="538"/>
        <end position="583"/>
    </location>
</feature>
<dbReference type="Pfam" id="PF12331">
    <property type="entry name" value="Rad26-like_helical_rpts"/>
    <property type="match status" value="1"/>
</dbReference>
<dbReference type="Pfam" id="PF21048">
    <property type="entry name" value="Rad26-like_N"/>
    <property type="match status" value="1"/>
</dbReference>
<evidence type="ECO:0000313" key="6">
    <source>
        <dbReference type="EMBL" id="KAF6239428.1"/>
    </source>
</evidence>
<dbReference type="AlphaFoldDB" id="A0A8H6G309"/>
<evidence type="ECO:0000313" key="7">
    <source>
        <dbReference type="Proteomes" id="UP000578531"/>
    </source>
</evidence>
<evidence type="ECO:0000259" key="3">
    <source>
        <dbReference type="Pfam" id="PF12331"/>
    </source>
</evidence>
<sequence>MTGKLVARTLWSSGKLKSSFWCLEQKKHAEGEEERQFSGADWDILTPHNFSFAARYQDQSIGVIGVEDAVSQYWAAGPSNVRCSSTRALQVLALLEVAAPLPALSLWTLKTSQCGYTTSVMDDQGGEDDDYSDDDLDALPDHAFHQLQKNAIESTPQPSLSTQVQLPTIKQSTSLAGGLGRLSVGGPASHAANQHAFQAPSSDYGDFDEEMLDGEILDAAEEPVLAARYEAGAGGKEPGEYSQREQWRLQRYAANQRKSGPIEAQQRVNQQGALGVPLSNVSDCGGPNTTGQGERAVYLVNPGLHPQESADVNALQAQVLKLLREREALQQAIQNANDNTYSKAGEIAIVRANATKVEKDFENRTLALQKLHADEAARQKIEVEKARAELQKLATEKDFLENDLAEGTKQIRNLQKAIKKGEDKDAELKIRGKENQPVTPKKNKALAFADGFEDEEIQPMSPSRLVIRSKANTPKAGAKRKRKPTEASPVKPLDLTQPIQIDSFEETAGPQRGHVQLANNQIPRPAPVRQDQKFKLTQRLLDRRFTPEEPRTFERLATFSFPSNRDRALSTILLDKMSTLTFKPDSGDFAAALGLIVISLWSQCMEEKYHQPVHLLVDLVNFILVLNSIKTAPDLTNHLMSLVQSTADVILVPRCKKESPRKDRADISCVECLQVMQTMADDCSCDTEEIVRFWRTMRFDFIMMLLNFINPLDEINIMLSMLHTSILDQSFAMIIPPNNGQQDASEAHIIDNLSHLLINTPRTSPGEEPPDAAKLCEVRLHVLSLIEAMCNTIHGSEALAKHRLVIGRLVRVMNDELDRVYDYQYGYEQRITLVNTSTRLLYHLTSNYAHLVNMQARLSVVPGGEKKFLVALTRLAFSEGGFYEQGIEDDVVDCAHQMLEARVSPEEAEQLVEAFSSARK</sequence>
<keyword evidence="7" id="KW-1185">Reference proteome</keyword>
<dbReference type="Proteomes" id="UP000578531">
    <property type="component" value="Unassembled WGS sequence"/>
</dbReference>
<feature type="region of interest" description="Disordered" evidence="2">
    <location>
        <begin position="461"/>
        <end position="497"/>
    </location>
</feature>
<dbReference type="InterPro" id="IPR048380">
    <property type="entry name" value="Rad26-like_N"/>
</dbReference>
<dbReference type="EMBL" id="JACCJC010000006">
    <property type="protein sequence ID" value="KAF6239428.1"/>
    <property type="molecule type" value="Genomic_DNA"/>
</dbReference>
<protein>
    <recommendedName>
        <fullName evidence="8">DNA repair protein Rad26</fullName>
    </recommendedName>
</protein>
<evidence type="ECO:0000256" key="1">
    <source>
        <dbReference type="SAM" id="Coils"/>
    </source>
</evidence>
<dbReference type="RefSeq" id="XP_037168715.1">
    <property type="nucleotide sequence ID" value="XM_037304622.1"/>
</dbReference>
<comment type="caution">
    <text evidence="6">The sequence shown here is derived from an EMBL/GenBank/DDBJ whole genome shotgun (WGS) entry which is preliminary data.</text>
</comment>
<dbReference type="InterPro" id="IPR022093">
    <property type="entry name" value="Rad26-like_helical"/>
</dbReference>
<evidence type="ECO:0000259" key="5">
    <source>
        <dbReference type="Pfam" id="PF21048"/>
    </source>
</evidence>
<evidence type="ECO:0000259" key="4">
    <source>
        <dbReference type="Pfam" id="PF21046"/>
    </source>
</evidence>
<organism evidence="6 7">
    <name type="scientific">Letharia columbiana</name>
    <dbReference type="NCBI Taxonomy" id="112416"/>
    <lineage>
        <taxon>Eukaryota</taxon>
        <taxon>Fungi</taxon>
        <taxon>Dikarya</taxon>
        <taxon>Ascomycota</taxon>
        <taxon>Pezizomycotina</taxon>
        <taxon>Lecanoromycetes</taxon>
        <taxon>OSLEUM clade</taxon>
        <taxon>Lecanoromycetidae</taxon>
        <taxon>Lecanorales</taxon>
        <taxon>Lecanorineae</taxon>
        <taxon>Parmeliaceae</taxon>
        <taxon>Letharia</taxon>
    </lineage>
</organism>
<dbReference type="GeneID" id="59284362"/>
<keyword evidence="1" id="KW-0175">Coiled coil</keyword>
<evidence type="ECO:0000256" key="2">
    <source>
        <dbReference type="SAM" id="MobiDB-lite"/>
    </source>
</evidence>
<feature type="domain" description="Rad26-like C-terminal" evidence="4">
    <location>
        <begin position="853"/>
        <end position="915"/>
    </location>
</feature>
<reference evidence="6 7" key="1">
    <citation type="journal article" date="2020" name="Genomics">
        <title>Complete, high-quality genomes from long-read metagenomic sequencing of two wolf lichen thalli reveals enigmatic genome architecture.</title>
        <authorList>
            <person name="McKenzie S.K."/>
            <person name="Walston R.F."/>
            <person name="Allen J.L."/>
        </authorList>
    </citation>
    <scope>NUCLEOTIDE SEQUENCE [LARGE SCALE GENOMIC DNA]</scope>
    <source>
        <strain evidence="6">WasteWater2</strain>
    </source>
</reference>
<feature type="coiled-coil region" evidence="1">
    <location>
        <begin position="373"/>
        <end position="431"/>
    </location>
</feature>
<proteinExistence type="predicted"/>
<feature type="coiled-coil region" evidence="1">
    <location>
        <begin position="312"/>
        <end position="339"/>
    </location>
</feature>